<feature type="region of interest" description="Disordered" evidence="4">
    <location>
        <begin position="1044"/>
        <end position="1101"/>
    </location>
</feature>
<dbReference type="NCBIfam" id="TIGR01733">
    <property type="entry name" value="AA-adenyl-dom"/>
    <property type="match status" value="2"/>
</dbReference>
<dbReference type="SUPFAM" id="SSF52777">
    <property type="entry name" value="CoA-dependent acyltransferases"/>
    <property type="match status" value="2"/>
</dbReference>
<dbReference type="PROSITE" id="PS00455">
    <property type="entry name" value="AMP_BINDING"/>
    <property type="match status" value="2"/>
</dbReference>
<dbReference type="InterPro" id="IPR010071">
    <property type="entry name" value="AA_adenyl_dom"/>
</dbReference>
<evidence type="ECO:0000256" key="3">
    <source>
        <dbReference type="ARBA" id="ARBA00022553"/>
    </source>
</evidence>
<dbReference type="SMART" id="SM00823">
    <property type="entry name" value="PKS_PP"/>
    <property type="match status" value="2"/>
</dbReference>
<dbReference type="InterPro" id="IPR001242">
    <property type="entry name" value="Condensation_dom"/>
</dbReference>
<gene>
    <name evidence="6" type="ORF">PS467_38965</name>
</gene>
<dbReference type="PROSITE" id="PS00012">
    <property type="entry name" value="PHOSPHOPANTETHEINE"/>
    <property type="match status" value="2"/>
</dbReference>
<keyword evidence="2" id="KW-0596">Phosphopantetheine</keyword>
<proteinExistence type="predicted"/>
<dbReference type="SUPFAM" id="SSF56801">
    <property type="entry name" value="Acetyl-CoA synthetase-like"/>
    <property type="match status" value="2"/>
</dbReference>
<dbReference type="Proteomes" id="UP001305606">
    <property type="component" value="Chromosome"/>
</dbReference>
<dbReference type="InterPro" id="IPR023213">
    <property type="entry name" value="CAT-like_dom_sf"/>
</dbReference>
<dbReference type="InterPro" id="IPR009081">
    <property type="entry name" value="PP-bd_ACP"/>
</dbReference>
<feature type="compositionally biased region" description="Basic and acidic residues" evidence="4">
    <location>
        <begin position="96"/>
        <end position="107"/>
    </location>
</feature>
<dbReference type="InterPro" id="IPR025110">
    <property type="entry name" value="AMP-bd_C"/>
</dbReference>
<dbReference type="Gene3D" id="2.30.38.10">
    <property type="entry name" value="Luciferase, Domain 3"/>
    <property type="match status" value="2"/>
</dbReference>
<dbReference type="PANTHER" id="PTHR45527">
    <property type="entry name" value="NONRIBOSOMAL PEPTIDE SYNTHETASE"/>
    <property type="match status" value="1"/>
</dbReference>
<dbReference type="PROSITE" id="PS50075">
    <property type="entry name" value="CARRIER"/>
    <property type="match status" value="2"/>
</dbReference>
<dbReference type="RefSeq" id="WP_311039241.1">
    <property type="nucleotide sequence ID" value="NZ_CP117522.1"/>
</dbReference>
<dbReference type="PANTHER" id="PTHR45527:SF1">
    <property type="entry name" value="FATTY ACID SYNTHASE"/>
    <property type="match status" value="1"/>
</dbReference>
<dbReference type="Pfam" id="PF13193">
    <property type="entry name" value="AMP-binding_C"/>
    <property type="match status" value="2"/>
</dbReference>
<dbReference type="Gene3D" id="3.30.559.10">
    <property type="entry name" value="Chloramphenicol acetyltransferase-like domain"/>
    <property type="match status" value="1"/>
</dbReference>
<dbReference type="Pfam" id="PF00550">
    <property type="entry name" value="PP-binding"/>
    <property type="match status" value="2"/>
</dbReference>
<dbReference type="InterPro" id="IPR036736">
    <property type="entry name" value="ACP-like_sf"/>
</dbReference>
<dbReference type="Gene3D" id="3.30.559.30">
    <property type="entry name" value="Nonribosomal peptide synthetase, condensation domain"/>
    <property type="match status" value="1"/>
</dbReference>
<dbReference type="SUPFAM" id="SSF47336">
    <property type="entry name" value="ACP-like"/>
    <property type="match status" value="2"/>
</dbReference>
<name>A0ABY9V7L0_9ACTN</name>
<evidence type="ECO:0000313" key="6">
    <source>
        <dbReference type="EMBL" id="WNF00895.1"/>
    </source>
</evidence>
<sequence length="1727" mass="185888">MPARFSISPTERPPGAVAVRCDGRSPVTYAELDARCTRLANRLRARGVGPETVVAVSLTERADTLVALLAILRVGGVYLPLDTTAPAERRREVLGDSGARVELRDGPHPGAEPVLEGRADSPLAGTDPTDANTAYLLYTSGTTGRPKGVCVSRAGLATHLDDMAERLELVAEDRVLWFAAPHVDVALEQALTPLRVGATVVTRGPGLLSFDELADLIDRHAVTVANLPGGYWNTFASSLTGHHRAACRRLRLMISGSERMSARAVANWQRLLPDVPLLNAYGPTESVITSTLFRVPADRTPRDEIPIGTACGTRALRVLDQRMAPVPSGQVGELYIGGAPLARGYLARPATTAERFVPDPYADSPGALMYRTGDLVRETNGGDLEFVGRADDQVKIRGFRVEPAEVRIALERHPAVRHCAVLGRSAPGGRTTLVAYVVAPDTPAAELVALARRLLPPHMVPTVVPLSALPLTADGKLDRAALPEPAQATPDTTAVATTPDTTAGTIHEAELSATQKALAKIWQRMLRVPRVGKDDNFFALGGDSLAALQLAAELISAYGPDLPAQAVFSATTLAELAAVLDQVTGAAEAESAAAPHQPGQNGAHPATAGTAQPEDGGGLSAGQRSLWFLERWAPGTATYNVPWAFELSGPVEPTVLQAALRTVVARHEVLRSVFVEDLGEPRRVIRPDLTLDLELVDPADQEGSVHARLRAAARDPFDLERGPLFRAVLARGDEQRAERTVLLTVFHHLVWDELSLAVFERELAEAYTAALERREPALPPLTAGYDDFVAWQTRTAAGAPHRAALDHWARRLAGAPTLLRLPTDRPRPEHPCYDGATVEFAVPVSVGSRVRALARQEGATPFLVLLTSCAATLRRYSGQEDMVLGTPVAGRSRPEFEGLIGNFVNLLALRLDLSGEPTFRELLRRVRTAVLADFGHQDVPFEAVVDRVLGHRPTAHAPLVQAVFEMHRHADDGWRAGPLTARRALVPTGTAKFDVGWQVTDDGRSFHGVVEYNTGLFDADTVRELVEEWKALLRDAVHEPDTATRVWRGGTARPASESAPRGTAMDATPAEHRSSRPAPTATNARQSAARQSGRARPADEETLEHLLRSRPGGADPKRPAVVVEGAYLSHPELTASATRLAHRLRSLGVGPGVVVGVLAERSLDLVVALRAVVASGGAYLPLDPEHPAERLEHMVTEVAAPVVLAQRRFAHLLPAGEATVVDLDDPDRWAGESDQPPAPLAGPADPAYVIFTSGSTGRPKAVATSHRAIHNRLVWMDRRFPLAADDVVLQKTPFGFDVSVWEFFWPLMTGARLVLARPGGHRDPGYLRDLIMAERVTTVHFVPSMLRVFLAQPGVEDCRSLRRTVCSGEELPPRLVNDFLGRMPGVLHNLYGPTEAAVDVSAWRCRPLPRTAGTTPIGRPISGVRLHVLDSTGEPVPAGAPGELYIGGVAVAIGYLNQPRLTADRFVPDPFRDDGSRLYRTGDAARRREDGELEYLGRLDDQMKIRGQRVEPGEIEAVLEGHPAVSTAVAVLVPDGEDHRLQAYVVVAPGDEVDAAELRDRAGSVLPDHMVPTHFRRLSAVPLTANGKVDRSVLRAGDAGDPLPSGAPLPEAGGADGDEPVEHVLNRIWSMVLNVPGLHRDQDLFTSGAHSLNAVRVRARIAVALHTDIPLRAMFESRTVAELARSVRASADSVDEVERRASAVASLPPLGDAEWVRAVTELDVEVR</sequence>
<dbReference type="EMBL" id="CP117522">
    <property type="protein sequence ID" value="WNF00895.1"/>
    <property type="molecule type" value="Genomic_DNA"/>
</dbReference>
<evidence type="ECO:0000256" key="1">
    <source>
        <dbReference type="ARBA" id="ARBA00001957"/>
    </source>
</evidence>
<evidence type="ECO:0000256" key="2">
    <source>
        <dbReference type="ARBA" id="ARBA00022450"/>
    </source>
</evidence>
<organism evidence="6 7">
    <name type="scientific">Streptomyces luomodiensis</name>
    <dbReference type="NCBI Taxonomy" id="3026192"/>
    <lineage>
        <taxon>Bacteria</taxon>
        <taxon>Bacillati</taxon>
        <taxon>Actinomycetota</taxon>
        <taxon>Actinomycetes</taxon>
        <taxon>Kitasatosporales</taxon>
        <taxon>Streptomycetaceae</taxon>
        <taxon>Streptomyces</taxon>
    </lineage>
</organism>
<evidence type="ECO:0000313" key="7">
    <source>
        <dbReference type="Proteomes" id="UP001305606"/>
    </source>
</evidence>
<dbReference type="InterPro" id="IPR020845">
    <property type="entry name" value="AMP-binding_CS"/>
</dbReference>
<dbReference type="Pfam" id="PF00668">
    <property type="entry name" value="Condensation"/>
    <property type="match status" value="1"/>
</dbReference>
<dbReference type="InterPro" id="IPR006162">
    <property type="entry name" value="Ppantetheine_attach_site"/>
</dbReference>
<feature type="domain" description="Carrier" evidence="5">
    <location>
        <begin position="1616"/>
        <end position="1691"/>
    </location>
</feature>
<keyword evidence="3" id="KW-0597">Phosphoprotein</keyword>
<keyword evidence="7" id="KW-1185">Reference proteome</keyword>
<dbReference type="Gene3D" id="3.30.300.30">
    <property type="match status" value="2"/>
</dbReference>
<feature type="region of interest" description="Disordered" evidence="4">
    <location>
        <begin position="588"/>
        <end position="618"/>
    </location>
</feature>
<feature type="region of interest" description="Disordered" evidence="4">
    <location>
        <begin position="1594"/>
        <end position="1618"/>
    </location>
</feature>
<dbReference type="InterPro" id="IPR000873">
    <property type="entry name" value="AMP-dep_synth/lig_dom"/>
</dbReference>
<feature type="compositionally biased region" description="Low complexity" evidence="4">
    <location>
        <begin position="1084"/>
        <end position="1095"/>
    </location>
</feature>
<comment type="cofactor">
    <cofactor evidence="1">
        <name>pantetheine 4'-phosphate</name>
        <dbReference type="ChEBI" id="CHEBI:47942"/>
    </cofactor>
</comment>
<dbReference type="Gene3D" id="1.10.1200.10">
    <property type="entry name" value="ACP-like"/>
    <property type="match status" value="2"/>
</dbReference>
<dbReference type="InterPro" id="IPR045851">
    <property type="entry name" value="AMP-bd_C_sf"/>
</dbReference>
<reference evidence="6 7" key="1">
    <citation type="submission" date="2023-02" db="EMBL/GenBank/DDBJ databases">
        <title>Streptomyces sp. SCA4-21 with antifungal activity against Fusarium oxysporum f. sp. cubense, Streptomyces sp. SCA2-17 with antifungal activity against Fusarium oxysporum f. sp. cubense.</title>
        <authorList>
            <person name="Qi D."/>
        </authorList>
    </citation>
    <scope>NUCLEOTIDE SEQUENCE [LARGE SCALE GENOMIC DNA]</scope>
    <source>
        <strain evidence="6 7">SCA4-21</strain>
    </source>
</reference>
<dbReference type="Pfam" id="PF00501">
    <property type="entry name" value="AMP-binding"/>
    <property type="match status" value="2"/>
</dbReference>
<dbReference type="CDD" id="cd05930">
    <property type="entry name" value="A_NRPS"/>
    <property type="match status" value="1"/>
</dbReference>
<dbReference type="CDD" id="cd19531">
    <property type="entry name" value="LCL_NRPS-like"/>
    <property type="match status" value="1"/>
</dbReference>
<feature type="domain" description="Carrier" evidence="5">
    <location>
        <begin position="509"/>
        <end position="584"/>
    </location>
</feature>
<feature type="region of interest" description="Disordered" evidence="4">
    <location>
        <begin position="96"/>
        <end position="128"/>
    </location>
</feature>
<dbReference type="CDD" id="cd17646">
    <property type="entry name" value="A_NRPS_AB3403-like"/>
    <property type="match status" value="1"/>
</dbReference>
<evidence type="ECO:0000259" key="5">
    <source>
        <dbReference type="PROSITE" id="PS50075"/>
    </source>
</evidence>
<accession>A0ABY9V7L0</accession>
<dbReference type="InterPro" id="IPR020806">
    <property type="entry name" value="PKS_PP-bd"/>
</dbReference>
<evidence type="ECO:0000256" key="4">
    <source>
        <dbReference type="SAM" id="MobiDB-lite"/>
    </source>
</evidence>
<protein>
    <submittedName>
        <fullName evidence="6">Amino acid adenylation domain-containing protein</fullName>
    </submittedName>
</protein>
<dbReference type="Gene3D" id="3.40.50.980">
    <property type="match status" value="4"/>
</dbReference>